<dbReference type="OrthoDB" id="139410at2"/>
<feature type="domain" description="Glycosyl transferase family 1" evidence="1">
    <location>
        <begin position="164"/>
        <end position="320"/>
    </location>
</feature>
<comment type="caution">
    <text evidence="2">The sequence shown here is derived from an EMBL/GenBank/DDBJ whole genome shotgun (WGS) entry which is preliminary data.</text>
</comment>
<evidence type="ECO:0000313" key="3">
    <source>
        <dbReference type="EMBL" id="OXA86343.1"/>
    </source>
</evidence>
<reference evidence="3 5" key="2">
    <citation type="submission" date="2016-11" db="EMBL/GenBank/DDBJ databases">
        <title>Whole genomes of Flavobacteriaceae.</title>
        <authorList>
            <person name="Stine C."/>
            <person name="Li C."/>
            <person name="Tadesse D."/>
        </authorList>
    </citation>
    <scope>NUCLEOTIDE SEQUENCE [LARGE SCALE GENOMIC DNA]</scope>
    <source>
        <strain evidence="3 5">ATCC 29551</strain>
    </source>
</reference>
<proteinExistence type="predicted"/>
<evidence type="ECO:0000313" key="4">
    <source>
        <dbReference type="Proteomes" id="UP000028712"/>
    </source>
</evidence>
<evidence type="ECO:0000259" key="1">
    <source>
        <dbReference type="Pfam" id="PF00534"/>
    </source>
</evidence>
<dbReference type="STRING" id="991.IW20_25240"/>
<dbReference type="SUPFAM" id="SSF53756">
    <property type="entry name" value="UDP-Glycosyltransferase/glycogen phosphorylase"/>
    <property type="match status" value="1"/>
</dbReference>
<evidence type="ECO:0000313" key="2">
    <source>
        <dbReference type="EMBL" id="KFF02521.1"/>
    </source>
</evidence>
<dbReference type="eggNOG" id="COG0438">
    <property type="taxonomic scope" value="Bacteria"/>
</dbReference>
<evidence type="ECO:0000313" key="5">
    <source>
        <dbReference type="Proteomes" id="UP000198424"/>
    </source>
</evidence>
<dbReference type="GO" id="GO:0016757">
    <property type="term" value="F:glycosyltransferase activity"/>
    <property type="evidence" value="ECO:0007669"/>
    <property type="project" value="InterPro"/>
</dbReference>
<dbReference type="InterPro" id="IPR050194">
    <property type="entry name" value="Glycosyltransferase_grp1"/>
</dbReference>
<accession>A0A085ZDK7</accession>
<name>A0A085ZDK7_FLAHY</name>
<dbReference type="CDD" id="cd03801">
    <property type="entry name" value="GT4_PimA-like"/>
    <property type="match status" value="1"/>
</dbReference>
<dbReference type="AlphaFoldDB" id="A0A085ZDK7"/>
<dbReference type="Proteomes" id="UP000198424">
    <property type="component" value="Unassembled WGS sequence"/>
</dbReference>
<sequence length="351" mass="40359">MKKNILIISPHPKLLGGVANHYLGLNDLWDNSINYEHYGKREKIPAFLTFFYDLIKYVLKLIFKRPDIVIVNPSLRRYQIMRDGLYLILARILMIDVITFIHGWDEEYARIIIRKPSFFKFVYNKSAFIYILSSSFKEQLLEMGITCPILLTTTKVDDKLIKDFDINLKTGKINNILFLARIEKEKGILITIDAFIILKRKYDWLTLTIVGSGTLLNEAREYVGEKNIKDISFTGPLHGMDVAKEYNKSDIYILPTYGEGMPTSVLEAMAFGLPIITRPVGGLNDFFDTKNMGSLVADLSPESFAFELEKYILDADKTKNSAQFNHQYAVNRFLASSVVNKIETDIKFYLN</sequence>
<dbReference type="InterPro" id="IPR001296">
    <property type="entry name" value="Glyco_trans_1"/>
</dbReference>
<protein>
    <recommendedName>
        <fullName evidence="1">Glycosyl transferase family 1 domain-containing protein</fullName>
    </recommendedName>
</protein>
<keyword evidence="5" id="KW-1185">Reference proteome</keyword>
<dbReference type="PANTHER" id="PTHR45947:SF3">
    <property type="entry name" value="SULFOQUINOVOSYL TRANSFERASE SQD2"/>
    <property type="match status" value="1"/>
</dbReference>
<dbReference type="EMBL" id="MUGY01000047">
    <property type="protein sequence ID" value="OXA86343.1"/>
    <property type="molecule type" value="Genomic_DNA"/>
</dbReference>
<organism evidence="2 4">
    <name type="scientific">Flavobacterium hydatis</name>
    <name type="common">Cytophaga aquatilis</name>
    <dbReference type="NCBI Taxonomy" id="991"/>
    <lineage>
        <taxon>Bacteria</taxon>
        <taxon>Pseudomonadati</taxon>
        <taxon>Bacteroidota</taxon>
        <taxon>Flavobacteriia</taxon>
        <taxon>Flavobacteriales</taxon>
        <taxon>Flavobacteriaceae</taxon>
        <taxon>Flavobacterium</taxon>
    </lineage>
</organism>
<reference evidence="2 4" key="1">
    <citation type="submission" date="2014-07" db="EMBL/GenBank/DDBJ databases">
        <title>Genome of Flavobacterium hydatis DSM 2063.</title>
        <authorList>
            <person name="Pipes S.E."/>
            <person name="Stropko S.J."/>
            <person name="Newman J.D."/>
        </authorList>
    </citation>
    <scope>NUCLEOTIDE SEQUENCE [LARGE SCALE GENOMIC DNA]</scope>
    <source>
        <strain evidence="2 4">DSM 2063</strain>
    </source>
</reference>
<gene>
    <name evidence="3" type="ORF">B0A62_23670</name>
    <name evidence="2" type="ORF">IW20_25240</name>
</gene>
<dbReference type="RefSeq" id="WP_035628788.1">
    <property type="nucleotide sequence ID" value="NZ_JBEWQG010000028.1"/>
</dbReference>
<dbReference type="Gene3D" id="3.40.50.2000">
    <property type="entry name" value="Glycogen Phosphorylase B"/>
    <property type="match status" value="2"/>
</dbReference>
<dbReference type="PANTHER" id="PTHR45947">
    <property type="entry name" value="SULFOQUINOVOSYL TRANSFERASE SQD2"/>
    <property type="match status" value="1"/>
</dbReference>
<dbReference type="EMBL" id="JPRM01000062">
    <property type="protein sequence ID" value="KFF02521.1"/>
    <property type="molecule type" value="Genomic_DNA"/>
</dbReference>
<dbReference type="Pfam" id="PF00534">
    <property type="entry name" value="Glycos_transf_1"/>
    <property type="match status" value="1"/>
</dbReference>
<dbReference type="Proteomes" id="UP000028712">
    <property type="component" value="Unassembled WGS sequence"/>
</dbReference>